<keyword evidence="1" id="KW-0812">Transmembrane</keyword>
<evidence type="ECO:0000313" key="2">
    <source>
        <dbReference type="EMBL" id="EQD26223.1"/>
    </source>
</evidence>
<evidence type="ECO:0000256" key="1">
    <source>
        <dbReference type="SAM" id="Phobius"/>
    </source>
</evidence>
<organism evidence="2">
    <name type="scientific">mine drainage metagenome</name>
    <dbReference type="NCBI Taxonomy" id="410659"/>
    <lineage>
        <taxon>unclassified sequences</taxon>
        <taxon>metagenomes</taxon>
        <taxon>ecological metagenomes</taxon>
    </lineage>
</organism>
<feature type="transmembrane region" description="Helical" evidence="1">
    <location>
        <begin position="40"/>
        <end position="63"/>
    </location>
</feature>
<keyword evidence="1" id="KW-0472">Membrane</keyword>
<dbReference type="EMBL" id="AUZZ01011434">
    <property type="protein sequence ID" value="EQD26223.1"/>
    <property type="molecule type" value="Genomic_DNA"/>
</dbReference>
<keyword evidence="1" id="KW-1133">Transmembrane helix</keyword>
<protein>
    <submittedName>
        <fullName evidence="2">Integral membrane protein</fullName>
    </submittedName>
</protein>
<reference evidence="2" key="1">
    <citation type="submission" date="2013-08" db="EMBL/GenBank/DDBJ databases">
        <authorList>
            <person name="Mendez C."/>
            <person name="Richter M."/>
            <person name="Ferrer M."/>
            <person name="Sanchez J."/>
        </authorList>
    </citation>
    <scope>NUCLEOTIDE SEQUENCE</scope>
</reference>
<dbReference type="AlphaFoldDB" id="T0XZM9"/>
<name>T0XZM9_9ZZZZ</name>
<gene>
    <name evidence="2" type="ORF">B2A_15731</name>
</gene>
<comment type="caution">
    <text evidence="2">The sequence shown here is derived from an EMBL/GenBank/DDBJ whole genome shotgun (WGS) entry which is preliminary data.</text>
</comment>
<sequence>MGVLLASGMIVGESLIGVALAALVVFSGKSAPLALVGASFAHAAAWIGGASFVLVMYAMYAWLFKLSRRAAG</sequence>
<accession>T0XZM9</accession>
<proteinExistence type="predicted"/>
<reference evidence="2" key="2">
    <citation type="journal article" date="2014" name="ISME J.">
        <title>Microbial stratification in low pH oxic and suboxic macroscopic growths along an acid mine drainage.</title>
        <authorList>
            <person name="Mendez-Garcia C."/>
            <person name="Mesa V."/>
            <person name="Sprenger R.R."/>
            <person name="Richter M."/>
            <person name="Diez M.S."/>
            <person name="Solano J."/>
            <person name="Bargiela R."/>
            <person name="Golyshina O.V."/>
            <person name="Manteca A."/>
            <person name="Ramos J.L."/>
            <person name="Gallego J.R."/>
            <person name="Llorente I."/>
            <person name="Martins Dos Santos V.A."/>
            <person name="Jensen O.N."/>
            <person name="Pelaez A.I."/>
            <person name="Sanchez J."/>
            <person name="Ferrer M."/>
        </authorList>
    </citation>
    <scope>NUCLEOTIDE SEQUENCE</scope>
</reference>